<gene>
    <name evidence="2" type="ORF">E2562_016493</name>
</gene>
<evidence type="ECO:0000313" key="3">
    <source>
        <dbReference type="Proteomes" id="UP000479710"/>
    </source>
</evidence>
<sequence>MSFARISHQHWPCRAMPRQCSPSYAACASLIVRSRTGQALAITCRSGRPSRTIPATAPSHPYCAMPAMAASRHAENTAARITPTPMEANRKGERKTEEQQQKRKEEAASGRCCAGPPRYTAAPSPGSAVPDHRATCCRTLTRLPRRTAMLTSRRRKEDTKKEERRTIKERERKNELKKRNDLVIL</sequence>
<dbReference type="AlphaFoldDB" id="A0A6G1BLU8"/>
<comment type="caution">
    <text evidence="2">The sequence shown here is derived from an EMBL/GenBank/DDBJ whole genome shotgun (WGS) entry which is preliminary data.</text>
</comment>
<accession>A0A6G1BLU8</accession>
<evidence type="ECO:0000256" key="1">
    <source>
        <dbReference type="SAM" id="MobiDB-lite"/>
    </source>
</evidence>
<dbReference type="Proteomes" id="UP000479710">
    <property type="component" value="Unassembled WGS sequence"/>
</dbReference>
<feature type="region of interest" description="Disordered" evidence="1">
    <location>
        <begin position="147"/>
        <end position="185"/>
    </location>
</feature>
<reference evidence="2 3" key="1">
    <citation type="submission" date="2019-11" db="EMBL/GenBank/DDBJ databases">
        <title>Whole genome sequence of Oryza granulata.</title>
        <authorList>
            <person name="Li W."/>
        </authorList>
    </citation>
    <scope>NUCLEOTIDE SEQUENCE [LARGE SCALE GENOMIC DNA]</scope>
    <source>
        <strain evidence="3">cv. Menghai</strain>
        <tissue evidence="2">Leaf</tissue>
    </source>
</reference>
<feature type="compositionally biased region" description="Basic and acidic residues" evidence="1">
    <location>
        <begin position="88"/>
        <end position="108"/>
    </location>
</feature>
<dbReference type="EMBL" id="SPHZ02000012">
    <property type="protein sequence ID" value="KAF0888697.1"/>
    <property type="molecule type" value="Genomic_DNA"/>
</dbReference>
<protein>
    <submittedName>
        <fullName evidence="2">Uncharacterized protein</fullName>
    </submittedName>
</protein>
<keyword evidence="3" id="KW-1185">Reference proteome</keyword>
<organism evidence="2 3">
    <name type="scientific">Oryza meyeriana var. granulata</name>
    <dbReference type="NCBI Taxonomy" id="110450"/>
    <lineage>
        <taxon>Eukaryota</taxon>
        <taxon>Viridiplantae</taxon>
        <taxon>Streptophyta</taxon>
        <taxon>Embryophyta</taxon>
        <taxon>Tracheophyta</taxon>
        <taxon>Spermatophyta</taxon>
        <taxon>Magnoliopsida</taxon>
        <taxon>Liliopsida</taxon>
        <taxon>Poales</taxon>
        <taxon>Poaceae</taxon>
        <taxon>BOP clade</taxon>
        <taxon>Oryzoideae</taxon>
        <taxon>Oryzeae</taxon>
        <taxon>Oryzinae</taxon>
        <taxon>Oryza</taxon>
        <taxon>Oryza meyeriana</taxon>
    </lineage>
</organism>
<name>A0A6G1BLU8_9ORYZ</name>
<feature type="compositionally biased region" description="Basic and acidic residues" evidence="1">
    <location>
        <begin position="155"/>
        <end position="185"/>
    </location>
</feature>
<evidence type="ECO:0000313" key="2">
    <source>
        <dbReference type="EMBL" id="KAF0888697.1"/>
    </source>
</evidence>
<feature type="region of interest" description="Disordered" evidence="1">
    <location>
        <begin position="83"/>
        <end position="112"/>
    </location>
</feature>
<proteinExistence type="predicted"/>